<dbReference type="InterPro" id="IPR031137">
    <property type="entry name" value="GRF"/>
</dbReference>
<gene>
    <name evidence="9" type="ORF">RJ641_016917</name>
</gene>
<dbReference type="PROSITE" id="PS51666">
    <property type="entry name" value="QLQ"/>
    <property type="match status" value="1"/>
</dbReference>
<dbReference type="AlphaFoldDB" id="A0AAN8Z018"/>
<accession>A0AAN8Z018</accession>
<protein>
    <recommendedName>
        <fullName evidence="5">Growth-regulating factor</fullName>
    </recommendedName>
</protein>
<feature type="domain" description="WRC" evidence="8">
    <location>
        <begin position="332"/>
        <end position="377"/>
    </location>
</feature>
<feature type="region of interest" description="Disordered" evidence="6">
    <location>
        <begin position="418"/>
        <end position="458"/>
    </location>
</feature>
<feature type="domain" description="QLQ" evidence="7">
    <location>
        <begin position="52"/>
        <end position="87"/>
    </location>
</feature>
<dbReference type="GO" id="GO:0005524">
    <property type="term" value="F:ATP binding"/>
    <property type="evidence" value="ECO:0007669"/>
    <property type="project" value="UniProtKB-UniRule"/>
</dbReference>
<dbReference type="GO" id="GO:0005634">
    <property type="term" value="C:nucleus"/>
    <property type="evidence" value="ECO:0007669"/>
    <property type="project" value="UniProtKB-SubCell"/>
</dbReference>
<organism evidence="9 10">
    <name type="scientific">Dillenia turbinata</name>
    <dbReference type="NCBI Taxonomy" id="194707"/>
    <lineage>
        <taxon>Eukaryota</taxon>
        <taxon>Viridiplantae</taxon>
        <taxon>Streptophyta</taxon>
        <taxon>Embryophyta</taxon>
        <taxon>Tracheophyta</taxon>
        <taxon>Spermatophyta</taxon>
        <taxon>Magnoliopsida</taxon>
        <taxon>eudicotyledons</taxon>
        <taxon>Gunneridae</taxon>
        <taxon>Pentapetalae</taxon>
        <taxon>Dilleniales</taxon>
        <taxon>Dilleniaceae</taxon>
        <taxon>Dillenia</taxon>
    </lineage>
</organism>
<keyword evidence="5" id="KW-0010">Activator</keyword>
<evidence type="ECO:0000256" key="3">
    <source>
        <dbReference type="ARBA" id="ARBA00023242"/>
    </source>
</evidence>
<evidence type="ECO:0000256" key="2">
    <source>
        <dbReference type="ARBA" id="ARBA00008122"/>
    </source>
</evidence>
<evidence type="ECO:0000259" key="7">
    <source>
        <dbReference type="PROSITE" id="PS51666"/>
    </source>
</evidence>
<comment type="caution">
    <text evidence="4">Lacks conserved residue(s) required for the propagation of feature annotation.</text>
</comment>
<comment type="function">
    <text evidence="5">Transcription activator.</text>
</comment>
<dbReference type="InterPro" id="IPR014978">
    <property type="entry name" value="Gln-Leu-Gln_QLQ"/>
</dbReference>
<proteinExistence type="inferred from homology"/>
<feature type="compositionally biased region" description="Polar residues" evidence="6">
    <location>
        <begin position="440"/>
        <end position="458"/>
    </location>
</feature>
<keyword evidence="5" id="KW-0805">Transcription regulation</keyword>
<dbReference type="GO" id="GO:0006355">
    <property type="term" value="P:regulation of DNA-templated transcription"/>
    <property type="evidence" value="ECO:0007669"/>
    <property type="project" value="InterPro"/>
</dbReference>
<feature type="domain" description="WRC" evidence="8">
    <location>
        <begin position="124"/>
        <end position="168"/>
    </location>
</feature>
<dbReference type="GO" id="GO:0006351">
    <property type="term" value="P:DNA-templated transcription"/>
    <property type="evidence" value="ECO:0007669"/>
    <property type="project" value="UniProtKB-UniRule"/>
</dbReference>
<reference evidence="9 10" key="1">
    <citation type="submission" date="2023-12" db="EMBL/GenBank/DDBJ databases">
        <title>A high-quality genome assembly for Dillenia turbinata (Dilleniales).</title>
        <authorList>
            <person name="Chanderbali A."/>
        </authorList>
    </citation>
    <scope>NUCLEOTIDE SEQUENCE [LARGE SCALE GENOMIC DNA]</scope>
    <source>
        <strain evidence="9">LSX21</strain>
        <tissue evidence="9">Leaf</tissue>
    </source>
</reference>
<evidence type="ECO:0000256" key="1">
    <source>
        <dbReference type="ARBA" id="ARBA00004123"/>
    </source>
</evidence>
<comment type="similarity">
    <text evidence="2 5">Belongs to the GRF family.</text>
</comment>
<keyword evidence="10" id="KW-1185">Reference proteome</keyword>
<dbReference type="Proteomes" id="UP001370490">
    <property type="component" value="Unassembled WGS sequence"/>
</dbReference>
<evidence type="ECO:0000256" key="5">
    <source>
        <dbReference type="RuleBase" id="RU367127"/>
    </source>
</evidence>
<keyword evidence="5" id="KW-0804">Transcription</keyword>
<dbReference type="GO" id="GO:0099402">
    <property type="term" value="P:plant organ development"/>
    <property type="evidence" value="ECO:0007669"/>
    <property type="project" value="UniProtKB-ARBA"/>
</dbReference>
<feature type="region of interest" description="Disordered" evidence="6">
    <location>
        <begin position="159"/>
        <end position="184"/>
    </location>
</feature>
<evidence type="ECO:0000256" key="6">
    <source>
        <dbReference type="SAM" id="MobiDB-lite"/>
    </source>
</evidence>
<evidence type="ECO:0000313" key="9">
    <source>
        <dbReference type="EMBL" id="KAK6918495.1"/>
    </source>
</evidence>
<dbReference type="PANTHER" id="PTHR31602">
    <property type="entry name" value="GROWTH-REGULATING FACTOR 5"/>
    <property type="match status" value="1"/>
</dbReference>
<evidence type="ECO:0000313" key="10">
    <source>
        <dbReference type="Proteomes" id="UP001370490"/>
    </source>
</evidence>
<dbReference type="PANTHER" id="PTHR31602:SF81">
    <property type="entry name" value="GROWTH-REGULATING FACTOR 9"/>
    <property type="match status" value="1"/>
</dbReference>
<name>A0AAN8Z018_9MAGN</name>
<comment type="caution">
    <text evidence="9">The sequence shown here is derived from an EMBL/GenBank/DDBJ whole genome shotgun (WGS) entry which is preliminary data.</text>
</comment>
<dbReference type="Pfam" id="PF08880">
    <property type="entry name" value="QLQ"/>
    <property type="match status" value="1"/>
</dbReference>
<comment type="subcellular location">
    <subcellularLocation>
        <location evidence="1 5">Nucleus</location>
    </subcellularLocation>
</comment>
<comment type="domain">
    <text evidence="5">The QLQ domain and WRC domain may be involved in protein-protein interaction and DNA-binding, respectively.</text>
</comment>
<dbReference type="InterPro" id="IPR014977">
    <property type="entry name" value="WRC_dom"/>
</dbReference>
<evidence type="ECO:0000259" key="8">
    <source>
        <dbReference type="PROSITE" id="PS51667"/>
    </source>
</evidence>
<dbReference type="Pfam" id="PF08879">
    <property type="entry name" value="WRC"/>
    <property type="match status" value="2"/>
</dbReference>
<sequence>MGSSEEESGPSIKLKLNLEIGVGSDSESTPALISTIPTQTQKSSTTTFTASAFSVAQLQELEHQWLIFKHLVAGLPVPFNLVLPIWKSISSSSASNNSLYHHFPSFMGLNPPGYDYRNMTTLADPEPGRCRRTDGKKWRCSKEVVLGHKYCERHVHRCRQRSRKPVEPTEVTPPHESNTPFNSRKLIDPVGLQLMTPSNHSTYTSGGENVNANTSKSISNKDVASLSATVTNVMSKIVSENNRSLKSTTFAPVPTAVALASSSMPIAANNKGVDCSYRTVKDVVYGGINGSNSNAGNGVSPLMDFSPKSVLQDGTSCSRSYYHPYKNYMEPEPEPYRCRRTDGKKWRCSRAVVPHQKYCMRHMHRGAKKPLNDSNTVTIASYALDNTACPLPQLTTTALTRKANDHINLNTSLSISIPENLQPASNDDEDSSNSSSGSDTTITDENNTHPYRWTNLVS</sequence>
<dbReference type="EMBL" id="JBAMMX010000022">
    <property type="protein sequence ID" value="KAK6918495.1"/>
    <property type="molecule type" value="Genomic_DNA"/>
</dbReference>
<dbReference type="PROSITE" id="PS51667">
    <property type="entry name" value="WRC"/>
    <property type="match status" value="2"/>
</dbReference>
<evidence type="ECO:0000256" key="4">
    <source>
        <dbReference type="PROSITE-ProRule" id="PRU01002"/>
    </source>
</evidence>
<keyword evidence="3 5" id="KW-0539">Nucleus</keyword>
<dbReference type="SMART" id="SM00951">
    <property type="entry name" value="QLQ"/>
    <property type="match status" value="1"/>
</dbReference>